<evidence type="ECO:0000313" key="2">
    <source>
        <dbReference type="Proteomes" id="UP000828941"/>
    </source>
</evidence>
<proteinExistence type="predicted"/>
<name>A0ACB9PR48_BAUVA</name>
<gene>
    <name evidence="1" type="ORF">L6164_005600</name>
</gene>
<keyword evidence="2" id="KW-1185">Reference proteome</keyword>
<sequence length="329" mass="35525">MDLRELFITALMPVLEVLLITALGAFLALDRFDLLGEDAKKHLNNIGAIYMWSYAYNVVRIYSCPSKNSNADNKVDDSNMTPVSPSKSFESNKVNTAPEVDPENLHVCSTGPLVTKVDCTETNGHLNHLEVESGVPNGKSKGFTGTKLGKFMKGLKAIAQLLNLKVLLAPSTIGSFVGLVIGVVPEFRRMLVGDAAPLRVVQNSISMLGDAAIPSITLLVGANLLKGIKQKGTQVSLVVGIIVVRYIALPAFGVGIVKFAIHLGWISEDPIYRFILLLEYAVPPAINMGTITQIFGVGESECSVILLATYAVASVSLTLWCTFFMWLVL</sequence>
<dbReference type="EMBL" id="CM039428">
    <property type="protein sequence ID" value="KAI4351222.1"/>
    <property type="molecule type" value="Genomic_DNA"/>
</dbReference>
<comment type="caution">
    <text evidence="1">The sequence shown here is derived from an EMBL/GenBank/DDBJ whole genome shotgun (WGS) entry which is preliminary data.</text>
</comment>
<accession>A0ACB9PR48</accession>
<protein>
    <submittedName>
        <fullName evidence="1">Uncharacterized protein</fullName>
    </submittedName>
</protein>
<reference evidence="1 2" key="1">
    <citation type="journal article" date="2022" name="DNA Res.">
        <title>Chromosomal-level genome assembly of the orchid tree Bauhinia variegata (Leguminosae; Cercidoideae) supports the allotetraploid origin hypothesis of Bauhinia.</title>
        <authorList>
            <person name="Zhong Y."/>
            <person name="Chen Y."/>
            <person name="Zheng D."/>
            <person name="Pang J."/>
            <person name="Liu Y."/>
            <person name="Luo S."/>
            <person name="Meng S."/>
            <person name="Qian L."/>
            <person name="Wei D."/>
            <person name="Dai S."/>
            <person name="Zhou R."/>
        </authorList>
    </citation>
    <scope>NUCLEOTIDE SEQUENCE [LARGE SCALE GENOMIC DNA]</scope>
    <source>
        <strain evidence="1">BV-YZ2020</strain>
    </source>
</reference>
<evidence type="ECO:0000313" key="1">
    <source>
        <dbReference type="EMBL" id="KAI4351222.1"/>
    </source>
</evidence>
<organism evidence="1 2">
    <name type="scientific">Bauhinia variegata</name>
    <name type="common">Purple orchid tree</name>
    <name type="synonym">Phanera variegata</name>
    <dbReference type="NCBI Taxonomy" id="167791"/>
    <lineage>
        <taxon>Eukaryota</taxon>
        <taxon>Viridiplantae</taxon>
        <taxon>Streptophyta</taxon>
        <taxon>Embryophyta</taxon>
        <taxon>Tracheophyta</taxon>
        <taxon>Spermatophyta</taxon>
        <taxon>Magnoliopsida</taxon>
        <taxon>eudicotyledons</taxon>
        <taxon>Gunneridae</taxon>
        <taxon>Pentapetalae</taxon>
        <taxon>rosids</taxon>
        <taxon>fabids</taxon>
        <taxon>Fabales</taxon>
        <taxon>Fabaceae</taxon>
        <taxon>Cercidoideae</taxon>
        <taxon>Cercideae</taxon>
        <taxon>Bauhiniinae</taxon>
        <taxon>Bauhinia</taxon>
    </lineage>
</organism>
<dbReference type="Proteomes" id="UP000828941">
    <property type="component" value="Chromosome 3"/>
</dbReference>